<dbReference type="PIRSF" id="PIRSF005053">
    <property type="entry name" value="RNA_pol_F_arch"/>
    <property type="match status" value="1"/>
</dbReference>
<dbReference type="HAMAP" id="MF_00864">
    <property type="entry name" value="RNApol_arch_Rpo4"/>
    <property type="match status" value="1"/>
</dbReference>
<comment type="catalytic activity">
    <reaction evidence="1">
        <text>RNA(n) + a ribonucleoside 5'-triphosphate = RNA(n+1) + diphosphate</text>
        <dbReference type="Rhea" id="RHEA:21248"/>
        <dbReference type="Rhea" id="RHEA-COMP:14527"/>
        <dbReference type="Rhea" id="RHEA-COMP:17342"/>
        <dbReference type="ChEBI" id="CHEBI:33019"/>
        <dbReference type="ChEBI" id="CHEBI:61557"/>
        <dbReference type="ChEBI" id="CHEBI:140395"/>
        <dbReference type="EC" id="2.7.7.6"/>
    </reaction>
</comment>
<dbReference type="Pfam" id="PF03874">
    <property type="entry name" value="RNA_pol_Rpb4"/>
    <property type="match status" value="1"/>
</dbReference>
<keyword evidence="1" id="KW-0804">Transcription</keyword>
<keyword evidence="1" id="KW-0963">Cytoplasm</keyword>
<protein>
    <recommendedName>
        <fullName evidence="1">DNA-directed RNA polymerase subunit Rpo4</fullName>
        <ecNumber evidence="1">2.7.7.6</ecNumber>
    </recommendedName>
    <alternativeName>
        <fullName evidence="1">DNA-directed RNA polymerase subunit F</fullName>
    </alternativeName>
</protein>
<dbReference type="GO" id="GO:0000166">
    <property type="term" value="F:nucleotide binding"/>
    <property type="evidence" value="ECO:0007669"/>
    <property type="project" value="InterPro"/>
</dbReference>
<gene>
    <name evidence="1" type="primary">rpo4</name>
    <name evidence="1" type="synonym">rpoF</name>
    <name evidence="2" type="ORF">CL943_02240</name>
</gene>
<evidence type="ECO:0000313" key="3">
    <source>
        <dbReference type="Proteomes" id="UP000226592"/>
    </source>
</evidence>
<accession>A0A2D6M112</accession>
<dbReference type="InterPro" id="IPR010997">
    <property type="entry name" value="HRDC-like_sf"/>
</dbReference>
<dbReference type="PANTHER" id="PTHR39646">
    <property type="entry name" value="RNA POLYMERASE RPB4"/>
    <property type="match status" value="1"/>
</dbReference>
<comment type="caution">
    <text evidence="2">The sequence shown here is derived from an EMBL/GenBank/DDBJ whole genome shotgun (WGS) entry which is preliminary data.</text>
</comment>
<organism evidence="2 3">
    <name type="scientific">Candidatus Iainarchaeum sp</name>
    <dbReference type="NCBI Taxonomy" id="3101447"/>
    <lineage>
        <taxon>Archaea</taxon>
        <taxon>Candidatus Iainarchaeota</taxon>
        <taxon>Candidatus Iainarchaeia</taxon>
        <taxon>Candidatus Iainarchaeales</taxon>
        <taxon>Candidatus Iainarchaeaceae</taxon>
        <taxon>Candidatus Iainarchaeum</taxon>
    </lineage>
</organism>
<comment type="similarity">
    <text evidence="1">Belongs to the eukaryotic RPB4 RNA polymerase subunit family.</text>
</comment>
<reference evidence="3" key="1">
    <citation type="submission" date="2017-09" db="EMBL/GenBank/DDBJ databases">
        <title>The Reconstruction of 2,631 Draft Metagenome-Assembled Genomes from the Global Oceans.</title>
        <authorList>
            <person name="Tully B.J."/>
            <person name="Graham E.D."/>
            <person name="Heidelberg J.F."/>
        </authorList>
    </citation>
    <scope>NUCLEOTIDE SEQUENCE [LARGE SCALE GENOMIC DNA]</scope>
</reference>
<dbReference type="InterPro" id="IPR044876">
    <property type="entry name" value="HRDC_dom_sf"/>
</dbReference>
<evidence type="ECO:0000256" key="1">
    <source>
        <dbReference type="HAMAP-Rule" id="MF_00864"/>
    </source>
</evidence>
<keyword evidence="1" id="KW-0548">Nucleotidyltransferase</keyword>
<dbReference type="InterPro" id="IPR005574">
    <property type="entry name" value="Rpb4/RPC9"/>
</dbReference>
<comment type="function">
    <text evidence="1">DNA-dependent RNA polymerase (RNAP) catalyzes the transcription of DNA into RNA using the four ribonucleoside triphosphates as substrates. This subunit is less well bound than the others.</text>
</comment>
<dbReference type="Gene3D" id="6.10.140.10">
    <property type="match status" value="1"/>
</dbReference>
<dbReference type="EC" id="2.7.7.6" evidence="1"/>
<dbReference type="Gene3D" id="1.10.150.80">
    <property type="entry name" value="HRDC domain"/>
    <property type="match status" value="1"/>
</dbReference>
<dbReference type="AlphaFoldDB" id="A0A2D6M112"/>
<keyword evidence="1" id="KW-0808">Transferase</keyword>
<dbReference type="PANTHER" id="PTHR39646:SF1">
    <property type="entry name" value="DNA-DIRECTED RNA POLYMERASE SUBUNIT RPO4"/>
    <property type="match status" value="1"/>
</dbReference>
<comment type="subcellular location">
    <subcellularLocation>
        <location evidence="1">Cytoplasm</location>
    </subcellularLocation>
</comment>
<keyword evidence="1" id="KW-0240">DNA-directed RNA polymerase</keyword>
<dbReference type="GO" id="GO:0000428">
    <property type="term" value="C:DNA-directed RNA polymerase complex"/>
    <property type="evidence" value="ECO:0007669"/>
    <property type="project" value="UniProtKB-KW"/>
</dbReference>
<dbReference type="SUPFAM" id="SSF47819">
    <property type="entry name" value="HRDC-like"/>
    <property type="match status" value="1"/>
</dbReference>
<dbReference type="GO" id="GO:0006352">
    <property type="term" value="P:DNA-templated transcription initiation"/>
    <property type="evidence" value="ECO:0007669"/>
    <property type="project" value="InterPro"/>
</dbReference>
<dbReference type="EMBL" id="NZBU01000008">
    <property type="protein sequence ID" value="MAG22101.1"/>
    <property type="molecule type" value="Genomic_DNA"/>
</dbReference>
<comment type="subunit">
    <text evidence="1">Part of the RNA polymerase complex. Forms a stalk with Rpo7 that extends from the main structure.</text>
</comment>
<dbReference type="GO" id="GO:0005737">
    <property type="term" value="C:cytoplasm"/>
    <property type="evidence" value="ECO:0007669"/>
    <property type="project" value="UniProtKB-SubCell"/>
</dbReference>
<dbReference type="InterPro" id="IPR010924">
    <property type="entry name" value="Rpo4"/>
</dbReference>
<name>A0A2D6M112_9ARCH</name>
<dbReference type="GO" id="GO:0003899">
    <property type="term" value="F:DNA-directed RNA polymerase activity"/>
    <property type="evidence" value="ECO:0007669"/>
    <property type="project" value="UniProtKB-UniRule"/>
</dbReference>
<proteinExistence type="inferred from homology"/>
<dbReference type="Proteomes" id="UP000226592">
    <property type="component" value="Unassembled WGS sequence"/>
</dbReference>
<evidence type="ECO:0000313" key="2">
    <source>
        <dbReference type="EMBL" id="MAG22101.1"/>
    </source>
</evidence>
<sequence length="112" mass="12801">MIGEGLIQKKPVNLAEVKAILSTRKKDAELNYEQDIALKYARKFAKTSPKDTEKLSKELSKIESLTPELATKIIDLLPIKKETLELIIQRDAQVSQEDFAKVLELTTKYRKK</sequence>